<dbReference type="Pfam" id="PF13474">
    <property type="entry name" value="SnoaL_3"/>
    <property type="match status" value="1"/>
</dbReference>
<dbReference type="NCBIfam" id="TIGR02246">
    <property type="entry name" value="SgcJ/EcaC family oxidoreductase"/>
    <property type="match status" value="1"/>
</dbReference>
<dbReference type="Proteomes" id="UP001370100">
    <property type="component" value="Unassembled WGS sequence"/>
</dbReference>
<organism evidence="2 3">
    <name type="scientific">Actinomycetospora aeridis</name>
    <dbReference type="NCBI Taxonomy" id="3129231"/>
    <lineage>
        <taxon>Bacteria</taxon>
        <taxon>Bacillati</taxon>
        <taxon>Actinomycetota</taxon>
        <taxon>Actinomycetes</taxon>
        <taxon>Pseudonocardiales</taxon>
        <taxon>Pseudonocardiaceae</taxon>
        <taxon>Actinomycetospora</taxon>
    </lineage>
</organism>
<dbReference type="SUPFAM" id="SSF54427">
    <property type="entry name" value="NTF2-like"/>
    <property type="match status" value="1"/>
</dbReference>
<accession>A0ABU8N2C6</accession>
<dbReference type="InterPro" id="IPR037401">
    <property type="entry name" value="SnoaL-like"/>
</dbReference>
<comment type="caution">
    <text evidence="2">The sequence shown here is derived from an EMBL/GenBank/DDBJ whole genome shotgun (WGS) entry which is preliminary data.</text>
</comment>
<gene>
    <name evidence="2" type="ORF">WCD41_05025</name>
</gene>
<evidence type="ECO:0000313" key="3">
    <source>
        <dbReference type="Proteomes" id="UP001370100"/>
    </source>
</evidence>
<evidence type="ECO:0000259" key="1">
    <source>
        <dbReference type="Pfam" id="PF13474"/>
    </source>
</evidence>
<sequence length="150" mass="16101">MTTSASTLVDQAKHWADRYSGYTTGDEGAALTVPLRARVAWDEGDADAFADLFTDDGSMLIADDQLRGRDQIRAYAAEQFAGDLAGTVLVEEPTEIRTVAEGVTVAITTGGVTRPGVELTDGEKVRASYVLVRRDGVWKLLSHQTSPIQG</sequence>
<dbReference type="InterPro" id="IPR032710">
    <property type="entry name" value="NTF2-like_dom_sf"/>
</dbReference>
<reference evidence="2 3" key="1">
    <citation type="submission" date="2024-03" db="EMBL/GenBank/DDBJ databases">
        <title>Actinomycetospora sp. OC33-EN06, a novel actinomycete isolated from wild orchid (Aerides multiflora).</title>
        <authorList>
            <person name="Suriyachadkun C."/>
        </authorList>
    </citation>
    <scope>NUCLEOTIDE SEQUENCE [LARGE SCALE GENOMIC DNA]</scope>
    <source>
        <strain evidence="2 3">OC33-EN06</strain>
    </source>
</reference>
<keyword evidence="3" id="KW-1185">Reference proteome</keyword>
<protein>
    <submittedName>
        <fullName evidence="2">SgcJ/EcaC family oxidoreductase</fullName>
    </submittedName>
</protein>
<dbReference type="EMBL" id="JBBEGL010000001">
    <property type="protein sequence ID" value="MEJ2885803.1"/>
    <property type="molecule type" value="Genomic_DNA"/>
</dbReference>
<dbReference type="CDD" id="cd00531">
    <property type="entry name" value="NTF2_like"/>
    <property type="match status" value="1"/>
</dbReference>
<feature type="domain" description="SnoaL-like" evidence="1">
    <location>
        <begin position="41"/>
        <end position="147"/>
    </location>
</feature>
<name>A0ABU8N2C6_9PSEU</name>
<dbReference type="InterPro" id="IPR011944">
    <property type="entry name" value="Steroid_delta5-4_isomerase"/>
</dbReference>
<evidence type="ECO:0000313" key="2">
    <source>
        <dbReference type="EMBL" id="MEJ2885803.1"/>
    </source>
</evidence>
<proteinExistence type="predicted"/>
<dbReference type="RefSeq" id="WP_337712263.1">
    <property type="nucleotide sequence ID" value="NZ_JBBEGL010000001.1"/>
</dbReference>
<dbReference type="Gene3D" id="3.10.450.50">
    <property type="match status" value="1"/>
</dbReference>